<evidence type="ECO:0000313" key="2">
    <source>
        <dbReference type="EMBL" id="QJA61973.1"/>
    </source>
</evidence>
<evidence type="ECO:0000256" key="1">
    <source>
        <dbReference type="SAM" id="MobiDB-lite"/>
    </source>
</evidence>
<protein>
    <submittedName>
        <fullName evidence="2">Uncharacterized protein</fullName>
    </submittedName>
</protein>
<accession>A0A6M3IWJ8</accession>
<reference evidence="2" key="1">
    <citation type="submission" date="2020-03" db="EMBL/GenBank/DDBJ databases">
        <title>The deep terrestrial virosphere.</title>
        <authorList>
            <person name="Holmfeldt K."/>
            <person name="Nilsson E."/>
            <person name="Simone D."/>
            <person name="Lopez-Fernandez M."/>
            <person name="Wu X."/>
            <person name="de Brujin I."/>
            <person name="Lundin D."/>
            <person name="Andersson A."/>
            <person name="Bertilsson S."/>
            <person name="Dopson M."/>
        </authorList>
    </citation>
    <scope>NUCLEOTIDE SEQUENCE</scope>
    <source>
        <strain evidence="2">MM415B00849</strain>
    </source>
</reference>
<sequence>MEDKLRTAANQAARSKRVEESLTDEQVKEEVAEILYEISGGDFDFDIEGGCFPVKDFCSEYAAQIHSLYTARGKDLIERAKAEEREFAVKTINDEPEFPGEMPDEFWDEIGKEDDLRTAIQRIMQNTVRLTKEEIIKRLKEGK</sequence>
<feature type="region of interest" description="Disordered" evidence="1">
    <location>
        <begin position="1"/>
        <end position="22"/>
    </location>
</feature>
<gene>
    <name evidence="2" type="ORF">MM415B00849_0030</name>
</gene>
<dbReference type="EMBL" id="MT141458">
    <property type="protein sequence ID" value="QJA61973.1"/>
    <property type="molecule type" value="Genomic_DNA"/>
</dbReference>
<name>A0A6M3IWJ8_9ZZZZ</name>
<proteinExistence type="predicted"/>
<organism evidence="2">
    <name type="scientific">viral metagenome</name>
    <dbReference type="NCBI Taxonomy" id="1070528"/>
    <lineage>
        <taxon>unclassified sequences</taxon>
        <taxon>metagenomes</taxon>
        <taxon>organismal metagenomes</taxon>
    </lineage>
</organism>
<dbReference type="AlphaFoldDB" id="A0A6M3IWJ8"/>